<feature type="region of interest" description="Disordered" evidence="6">
    <location>
        <begin position="1591"/>
        <end position="1611"/>
    </location>
</feature>
<reference evidence="9" key="2">
    <citation type="submission" date="2023-11" db="UniProtKB">
        <authorList>
            <consortium name="WormBaseParasite"/>
        </authorList>
    </citation>
    <scope>IDENTIFICATION</scope>
</reference>
<feature type="compositionally biased region" description="Basic and acidic residues" evidence="6">
    <location>
        <begin position="1516"/>
        <end position="1525"/>
    </location>
</feature>
<feature type="region of interest" description="Disordered" evidence="6">
    <location>
        <begin position="2177"/>
        <end position="2198"/>
    </location>
</feature>
<evidence type="ECO:0000259" key="7">
    <source>
        <dbReference type="Pfam" id="PF15912"/>
    </source>
</evidence>
<evidence type="ECO:0000256" key="3">
    <source>
        <dbReference type="ARBA" id="ARBA00022664"/>
    </source>
</evidence>
<keyword evidence="4" id="KW-0508">mRNA splicing</keyword>
<dbReference type="InterPro" id="IPR026736">
    <property type="entry name" value="Virilizer"/>
</dbReference>
<feature type="region of interest" description="Disordered" evidence="6">
    <location>
        <begin position="990"/>
        <end position="1026"/>
    </location>
</feature>
<dbReference type="Proteomes" id="UP000050795">
    <property type="component" value="Unassembled WGS sequence"/>
</dbReference>
<keyword evidence="8" id="KW-1185">Reference proteome</keyword>
<name>A0AA85JIA1_TRIRE</name>
<sequence length="2305" mass="257374">MSSNPFIVFFDTFVHNGQNKESIDCVRFKSGVELVKICILPFGSVVESNLSDEPLLGATNPASFDMKVYSNSRTNCIVLQNVAKYHFNEKTGINTIYFENSLHSNFLLFRGVYSTLTVALFGFPAVSVPVQSLAPATNLSIPPPTVGINTGTVEAANSGYYNLNKVPGIQAEQKPDVPNNWQQYHAQTNPTESYMKSQSLNACSLQPESELSSVHPVTEADLEEKVDDQKTMNIESAVLYEDGEIQDVDYEEISSNEELFSEIEDGENLEIGDQQSDIEEIREIESHISSYQWRFNPFDLINQYSNVFSCDFRRIADPTITLFELHCWLLEQNVSDKDQLFAENEAFNRNSDELEVESNLNLLPPPDDWADANQSAEYLIEMTKKYCSLSAAGFHEEWIDSLENISTHLPQGLAFLYCTDRNLYQAVTETLLLWVYSGLNMDLALSQPNASYIVKHIRVGVHLAGFMTSTTTSELASALLYPETLKHDSNDSSNNTHIEGLQVQHLLLDLLESPLITTPLRLSVCRALDQTTRLPIGLNAFLGVSQISSDEKVSCTEEPLKTEANSDGMDQFIGAMKGSTNDEQYNVEGEFNQSTKLEHIDDNDVEMLDRQLSSDRIQSPYQRFIFIVSGSKNSRVTAAYERLLNKVHTYELLSGLRDLVNQFQKIGEQYLNGNHDDILQIMELEQTLVSRLRRITHIFQNAEQIIANPRSVLPCPLLLNESKRISYNPYADLCSMIDSCGLIDSLTHLINTIANMNEGVLQDNETDNQYEMVNISSLVGQIQVSICELLRVICSHSHGLLLFAYRPESTSLLVKSCLQIFSNGVLKDNMNSNKSFASEFFIFGLELIYKIEALRYLDLIIDWTRKKGMTGIYSFVTQLQSETSSSVDLRSNEAAIIRDALFGLTRLTVNTIGQFHNFMDNDGAVDADDNDDDDDQMSNLECLKEFVHTTLNTASPIWIADVIAMDDYFAPFLMLTEAFGEHDVDTKCGGNSTQQLSLPKNEKSKTPNEETKSNTQSNDPASTDEHFEMPSALSSKATIHNLLSGPIQLNNLVNTLIITVLRHSEDVSYLDRYGFRLAQLITSHQQIDCVEDITPIDVLVQLNSFTRIAPIYISWLRDGLSRSHVTGVFNVPTDSPLSPDACSWLISQLQTMSNELTEALDTLLDLEVAEDLITPDNNNTSSHLTFQSRKVSNAQIVTAGRCIPPSILLVLRLLRMHILGSSQLSIFDRLSYDNFSKQQIILSRTNALINIISMNGLNTFITLIQKLSDFFILQLQATLSHANNATDLIDISSCDSNASLVFSIFDSIIQIVSVLLRTIIPIQGEDFQDTRILHPLFYAYACTIFTFCPPGPKAVQLERIRDSVITAVLAYTHSELNRVLNIQEINKSLWVLMLKELIRFTISSPCFFLPGLLIFIDLLPLPLPIVTVDLSFGSSDESKINSSRDVWAAHLLAVSSDLIGMIQLLSATISSPNNLLFCTLFKFVERLVDISLAFASLLANACLDSINDVRTQILNEPEKEEKETAESSALNEGDDVEELCSKTEESLSSSENRTDHLVSELNTPSTKLLLNPQPILDPRLSTQKLLPSDSDANLLQQQPPPPPTLLKQQQHQVNPTNVIKFSIKQIESTELNAALSLLFILLKIPVYRYAVLDALRQKANRHAENTTVIEDVNSSSNPDSPSGNLRRQHFLSVIDSVLTEYSDKNSCISVQLKILQCLSLLVDVKLSMNNTKYHVDSTESEAQSLSDNLPDLCLLKELVLILIKHINHPDRDMSTLPAALDPLIIITDHDPGFVVVKEALDSPVAFHNGQHLFANLVQRVNDCFSADNPDCQATLTGCLRLIQSLVIGHSTLPLTFISKCTNWDDIDDVEAKSSDPQAETKSLEGTNDSLFTRQLHISGERVRELLGWSGSGDHGKPVRDLHSLLEMLADDEPSLEYLRSGMKNLLSLLSNDYEIPELKGLTATTTTAASAATATTINTTNSANNEYLSDQLDSYRIRSKLPNPRSLDVLVRDYQKFIKLSLDDNLEKASKYQSKHYYKNLSAVNEKNSEDIDMELPSSGSKFIGSQIPVSISYQNNLVQCDLSDIATNGCNGLRIREELAKCGRQQDSSEVAIRHQKRRRGQSTIIQTGISSKKFVAPMRGRGFMLRSTAPSNPIANNTIPAVLGTNPGQVNTNIPGVRADPFRSRPLNTSRPPSLHVDDFTKLEKEEGIIEQDTTRSRTYRDTRIMRGRGGRYNPVRGSFPGHSASNVSSISNMPFGMKMPTVNQLHPTALLSNWPVGTRPLPLLPFSLDPRVNQERRERHGR</sequence>
<keyword evidence="5" id="KW-0539">Nucleus</keyword>
<organism evidence="8 9">
    <name type="scientific">Trichobilharzia regenti</name>
    <name type="common">Nasal bird schistosome</name>
    <dbReference type="NCBI Taxonomy" id="157069"/>
    <lineage>
        <taxon>Eukaryota</taxon>
        <taxon>Metazoa</taxon>
        <taxon>Spiralia</taxon>
        <taxon>Lophotrochozoa</taxon>
        <taxon>Platyhelminthes</taxon>
        <taxon>Trematoda</taxon>
        <taxon>Digenea</taxon>
        <taxon>Strigeidida</taxon>
        <taxon>Schistosomatoidea</taxon>
        <taxon>Schistosomatidae</taxon>
        <taxon>Trichobilharzia</taxon>
    </lineage>
</organism>
<dbReference type="WBParaSite" id="TREG1_33970.1">
    <property type="protein sequence ID" value="TREG1_33970.1"/>
    <property type="gene ID" value="TREG1_33970"/>
</dbReference>
<feature type="domain" description="Virilizer N-terminal" evidence="7">
    <location>
        <begin position="7"/>
        <end position="258"/>
    </location>
</feature>
<dbReference type="PANTHER" id="PTHR23185">
    <property type="entry name" value="PROTEIN VIRILIZER HOMOLOG"/>
    <property type="match status" value="1"/>
</dbReference>
<dbReference type="InterPro" id="IPR031801">
    <property type="entry name" value="VIR_N"/>
</dbReference>
<dbReference type="GO" id="GO:0036396">
    <property type="term" value="C:RNA N6-methyladenosine methyltransferase complex"/>
    <property type="evidence" value="ECO:0007669"/>
    <property type="project" value="TreeGrafter"/>
</dbReference>
<evidence type="ECO:0000256" key="5">
    <source>
        <dbReference type="ARBA" id="ARBA00023242"/>
    </source>
</evidence>
<comment type="subcellular location">
    <subcellularLocation>
        <location evidence="1">Nucleus</location>
    </subcellularLocation>
</comment>
<dbReference type="GO" id="GO:0006397">
    <property type="term" value="P:mRNA processing"/>
    <property type="evidence" value="ECO:0007669"/>
    <property type="project" value="UniProtKB-KW"/>
</dbReference>
<dbReference type="GO" id="GO:0005634">
    <property type="term" value="C:nucleus"/>
    <property type="evidence" value="ECO:0007669"/>
    <property type="project" value="UniProtKB-SubCell"/>
</dbReference>
<dbReference type="GO" id="GO:0003723">
    <property type="term" value="F:RNA binding"/>
    <property type="evidence" value="ECO:0007669"/>
    <property type="project" value="TreeGrafter"/>
</dbReference>
<evidence type="ECO:0000256" key="4">
    <source>
        <dbReference type="ARBA" id="ARBA00023187"/>
    </source>
</evidence>
<protein>
    <recommendedName>
        <fullName evidence="7">Virilizer N-terminal domain-containing protein</fullName>
    </recommendedName>
</protein>
<dbReference type="Pfam" id="PF15912">
    <property type="entry name" value="VIR_N"/>
    <property type="match status" value="1"/>
</dbReference>
<feature type="compositionally biased region" description="Basic and acidic residues" evidence="6">
    <location>
        <begin position="1000"/>
        <end position="1012"/>
    </location>
</feature>
<feature type="region of interest" description="Disordered" evidence="6">
    <location>
        <begin position="1515"/>
        <end position="1558"/>
    </location>
</feature>
<keyword evidence="3" id="KW-0507">mRNA processing</keyword>
<dbReference type="GO" id="GO:0008380">
    <property type="term" value="P:RNA splicing"/>
    <property type="evidence" value="ECO:0007669"/>
    <property type="project" value="UniProtKB-KW"/>
</dbReference>
<dbReference type="PANTHER" id="PTHR23185:SF0">
    <property type="entry name" value="PROTEIN VIRILIZER HOMOLOG"/>
    <property type="match status" value="1"/>
</dbReference>
<evidence type="ECO:0000313" key="8">
    <source>
        <dbReference type="Proteomes" id="UP000050795"/>
    </source>
</evidence>
<comment type="similarity">
    <text evidence="2">Belongs to the vir family.</text>
</comment>
<evidence type="ECO:0000256" key="1">
    <source>
        <dbReference type="ARBA" id="ARBA00004123"/>
    </source>
</evidence>
<proteinExistence type="inferred from homology"/>
<evidence type="ECO:0000256" key="2">
    <source>
        <dbReference type="ARBA" id="ARBA00008371"/>
    </source>
</evidence>
<accession>A0AA85JIA1</accession>
<reference evidence="8" key="1">
    <citation type="submission" date="2022-06" db="EMBL/GenBank/DDBJ databases">
        <authorList>
            <person name="Berger JAMES D."/>
            <person name="Berger JAMES D."/>
        </authorList>
    </citation>
    <scope>NUCLEOTIDE SEQUENCE [LARGE SCALE GENOMIC DNA]</scope>
</reference>
<evidence type="ECO:0000256" key="6">
    <source>
        <dbReference type="SAM" id="MobiDB-lite"/>
    </source>
</evidence>
<evidence type="ECO:0000313" key="9">
    <source>
        <dbReference type="WBParaSite" id="TREG1_33970.1"/>
    </source>
</evidence>